<sequence>MKSEIEKSEGIPVSKLMTFNRLKKLSDDQSMVLAALRKSTSGLLEIDEAESRIRRSPLKPLPADPAKHWQTVRMRTAYVVSNPIMLKLDLVFELLLRFGIVYRKVFQKTAP</sequence>
<keyword evidence="1 2" id="KW-0694">RNA-binding</keyword>
<dbReference type="InterPro" id="IPR006630">
    <property type="entry name" value="La_HTH"/>
</dbReference>
<evidence type="ECO:0000259" key="3">
    <source>
        <dbReference type="PROSITE" id="PS50961"/>
    </source>
</evidence>
<dbReference type="WBParaSite" id="SBAD_0000870201-mRNA-1">
    <property type="protein sequence ID" value="SBAD_0000870201-mRNA-1"/>
    <property type="gene ID" value="SBAD_0000870201"/>
</dbReference>
<protein>
    <submittedName>
        <fullName evidence="6">HTH La-type RNA-binding domain-containing protein</fullName>
    </submittedName>
</protein>
<dbReference type="OrthoDB" id="439993at2759"/>
<evidence type="ECO:0000313" key="4">
    <source>
        <dbReference type="EMBL" id="VDP16879.1"/>
    </source>
</evidence>
<gene>
    <name evidence="4" type="ORF">SBAD_LOCUS8393</name>
</gene>
<dbReference type="SUPFAM" id="SSF46785">
    <property type="entry name" value="Winged helix' DNA-binding domain"/>
    <property type="match status" value="1"/>
</dbReference>
<feature type="domain" description="HTH La-type RNA-binding" evidence="3">
    <location>
        <begin position="1"/>
        <end position="63"/>
    </location>
</feature>
<name>A0A183IXP5_9BILA</name>
<evidence type="ECO:0000313" key="6">
    <source>
        <dbReference type="WBParaSite" id="SBAD_0000870201-mRNA-1"/>
    </source>
</evidence>
<reference evidence="6" key="1">
    <citation type="submission" date="2016-06" db="UniProtKB">
        <authorList>
            <consortium name="WormBaseParasite"/>
        </authorList>
    </citation>
    <scope>IDENTIFICATION</scope>
</reference>
<evidence type="ECO:0000313" key="5">
    <source>
        <dbReference type="Proteomes" id="UP000270296"/>
    </source>
</evidence>
<dbReference type="EMBL" id="UZAM01011547">
    <property type="protein sequence ID" value="VDP16879.1"/>
    <property type="molecule type" value="Genomic_DNA"/>
</dbReference>
<dbReference type="GO" id="GO:0003723">
    <property type="term" value="F:RNA binding"/>
    <property type="evidence" value="ECO:0007669"/>
    <property type="project" value="UniProtKB-UniRule"/>
</dbReference>
<accession>A0A183IXP5</accession>
<dbReference type="SMART" id="SM00715">
    <property type="entry name" value="LA"/>
    <property type="match status" value="1"/>
</dbReference>
<dbReference type="InterPro" id="IPR036390">
    <property type="entry name" value="WH_DNA-bd_sf"/>
</dbReference>
<dbReference type="InterPro" id="IPR036388">
    <property type="entry name" value="WH-like_DNA-bd_sf"/>
</dbReference>
<dbReference type="AlphaFoldDB" id="A0A183IXP5"/>
<evidence type="ECO:0000256" key="2">
    <source>
        <dbReference type="PROSITE-ProRule" id="PRU00332"/>
    </source>
</evidence>
<evidence type="ECO:0000256" key="1">
    <source>
        <dbReference type="ARBA" id="ARBA00022884"/>
    </source>
</evidence>
<keyword evidence="5" id="KW-1185">Reference proteome</keyword>
<proteinExistence type="predicted"/>
<dbReference type="PROSITE" id="PS50961">
    <property type="entry name" value="HTH_LA"/>
    <property type="match status" value="1"/>
</dbReference>
<dbReference type="Gene3D" id="1.10.10.10">
    <property type="entry name" value="Winged helix-like DNA-binding domain superfamily/Winged helix DNA-binding domain"/>
    <property type="match status" value="1"/>
</dbReference>
<dbReference type="Proteomes" id="UP000270296">
    <property type="component" value="Unassembled WGS sequence"/>
</dbReference>
<reference evidence="4 5" key="2">
    <citation type="submission" date="2018-11" db="EMBL/GenBank/DDBJ databases">
        <authorList>
            <consortium name="Pathogen Informatics"/>
        </authorList>
    </citation>
    <scope>NUCLEOTIDE SEQUENCE [LARGE SCALE GENOMIC DNA]</scope>
</reference>
<organism evidence="6">
    <name type="scientific">Soboliphyme baturini</name>
    <dbReference type="NCBI Taxonomy" id="241478"/>
    <lineage>
        <taxon>Eukaryota</taxon>
        <taxon>Metazoa</taxon>
        <taxon>Ecdysozoa</taxon>
        <taxon>Nematoda</taxon>
        <taxon>Enoplea</taxon>
        <taxon>Dorylaimia</taxon>
        <taxon>Dioctophymatida</taxon>
        <taxon>Dioctophymatoidea</taxon>
        <taxon>Soboliphymatidae</taxon>
        <taxon>Soboliphyme</taxon>
    </lineage>
</organism>